<dbReference type="EMBL" id="JAODUP010000657">
    <property type="protein sequence ID" value="KAK2145801.1"/>
    <property type="molecule type" value="Genomic_DNA"/>
</dbReference>
<evidence type="ECO:0000313" key="2">
    <source>
        <dbReference type="Proteomes" id="UP001208570"/>
    </source>
</evidence>
<evidence type="ECO:0000313" key="1">
    <source>
        <dbReference type="EMBL" id="KAK2145801.1"/>
    </source>
</evidence>
<gene>
    <name evidence="1" type="ORF">LSH36_657g02052</name>
</gene>
<sequence>MTTSTTVDCINIDNLLIRGFNSSKRFPILTAYTRDYIPMNRSYIPTPEVARWWPHLQELEDKLIPLQDYEVGLLIDYNCPQAIPPISMKLGEAPGPYAVETELRWNIGRRVQGVEEDEEHFTHRIKVKEGIFLPKIIWILESDFINVKGDEDISMLSQNELKFTNILHEGIHKDAKGFYEMP</sequence>
<reference evidence="1" key="1">
    <citation type="journal article" date="2023" name="Mol. Biol. Evol.">
        <title>Third-Generation Sequencing Reveals the Adaptive Role of the Epigenome in Three Deep-Sea Polychaetes.</title>
        <authorList>
            <person name="Perez M."/>
            <person name="Aroh O."/>
            <person name="Sun Y."/>
            <person name="Lan Y."/>
            <person name="Juniper S.K."/>
            <person name="Young C.R."/>
            <person name="Angers B."/>
            <person name="Qian P.Y."/>
        </authorList>
    </citation>
    <scope>NUCLEOTIDE SEQUENCE</scope>
    <source>
        <strain evidence="1">P08H-3</strain>
    </source>
</reference>
<organism evidence="1 2">
    <name type="scientific">Paralvinella palmiformis</name>
    <dbReference type="NCBI Taxonomy" id="53620"/>
    <lineage>
        <taxon>Eukaryota</taxon>
        <taxon>Metazoa</taxon>
        <taxon>Spiralia</taxon>
        <taxon>Lophotrochozoa</taxon>
        <taxon>Annelida</taxon>
        <taxon>Polychaeta</taxon>
        <taxon>Sedentaria</taxon>
        <taxon>Canalipalpata</taxon>
        <taxon>Terebellida</taxon>
        <taxon>Terebelliformia</taxon>
        <taxon>Alvinellidae</taxon>
        <taxon>Paralvinella</taxon>
    </lineage>
</organism>
<dbReference type="PANTHER" id="PTHR47331:SF5">
    <property type="entry name" value="RIBONUCLEASE H"/>
    <property type="match status" value="1"/>
</dbReference>
<protein>
    <submittedName>
        <fullName evidence="1">Uncharacterized protein</fullName>
    </submittedName>
</protein>
<comment type="caution">
    <text evidence="1">The sequence shown here is derived from an EMBL/GenBank/DDBJ whole genome shotgun (WGS) entry which is preliminary data.</text>
</comment>
<keyword evidence="2" id="KW-1185">Reference proteome</keyword>
<dbReference type="PANTHER" id="PTHR47331">
    <property type="entry name" value="PHD-TYPE DOMAIN-CONTAINING PROTEIN"/>
    <property type="match status" value="1"/>
</dbReference>
<name>A0AAD9J329_9ANNE</name>
<accession>A0AAD9J329</accession>
<dbReference type="AlphaFoldDB" id="A0AAD9J329"/>
<dbReference type="Proteomes" id="UP001208570">
    <property type="component" value="Unassembled WGS sequence"/>
</dbReference>
<proteinExistence type="predicted"/>